<accession>A0A7W7C533</accession>
<comment type="caution">
    <text evidence="3">The sequence shown here is derived from an EMBL/GenBank/DDBJ whole genome shotgun (WGS) entry which is preliminary data.</text>
</comment>
<dbReference type="Proteomes" id="UP000533598">
    <property type="component" value="Unassembled WGS sequence"/>
</dbReference>
<dbReference type="AlphaFoldDB" id="A0A7W7C533"/>
<organism evidence="3 4">
    <name type="scientific">Crossiella cryophila</name>
    <dbReference type="NCBI Taxonomy" id="43355"/>
    <lineage>
        <taxon>Bacteria</taxon>
        <taxon>Bacillati</taxon>
        <taxon>Actinomycetota</taxon>
        <taxon>Actinomycetes</taxon>
        <taxon>Pseudonocardiales</taxon>
        <taxon>Pseudonocardiaceae</taxon>
        <taxon>Crossiella</taxon>
    </lineage>
</organism>
<keyword evidence="2" id="KW-1133">Transmembrane helix</keyword>
<evidence type="ECO:0000256" key="2">
    <source>
        <dbReference type="SAM" id="Phobius"/>
    </source>
</evidence>
<feature type="compositionally biased region" description="Low complexity" evidence="1">
    <location>
        <begin position="84"/>
        <end position="99"/>
    </location>
</feature>
<evidence type="ECO:0000313" key="3">
    <source>
        <dbReference type="EMBL" id="MBB4674680.1"/>
    </source>
</evidence>
<evidence type="ECO:0000313" key="4">
    <source>
        <dbReference type="Proteomes" id="UP000533598"/>
    </source>
</evidence>
<feature type="region of interest" description="Disordered" evidence="1">
    <location>
        <begin position="71"/>
        <end position="111"/>
    </location>
</feature>
<feature type="transmembrane region" description="Helical" evidence="2">
    <location>
        <begin position="42"/>
        <end position="67"/>
    </location>
</feature>
<name>A0A7W7C533_9PSEU</name>
<keyword evidence="2" id="KW-0812">Transmembrane</keyword>
<dbReference type="RefSeq" id="WP_185000773.1">
    <property type="nucleotide sequence ID" value="NZ_BAAAUI010000003.1"/>
</dbReference>
<sequence length="255" mass="27044">MPGGELRASELRSVLAVDPPPPTVSCADVMRDGRRVVRRRRFGVAIVLAAVLSVLTVGTIVLLPAAAVEPAGVSSSPVPPVTSSPPGTTAPPSVAPTPTNGRSIEDKPLFPPMTTKDVERYSVLLAKQQWLPQGYSAVADSGAKPGQFQLVEDFLRLGVRLTDRQGRTGLLVLTVRSPTGHPVYCRDTDGCRAESLRSGKTRYSWVKLTDAITAEREVLVTTQTGLQVGAVVTDNSAWPILSGSEIAELVTNLAN</sequence>
<keyword evidence="4" id="KW-1185">Reference proteome</keyword>
<gene>
    <name evidence="3" type="ORF">HNR67_000798</name>
</gene>
<reference evidence="3 4" key="1">
    <citation type="submission" date="2020-08" db="EMBL/GenBank/DDBJ databases">
        <title>Sequencing the genomes of 1000 actinobacteria strains.</title>
        <authorList>
            <person name="Klenk H.-P."/>
        </authorList>
    </citation>
    <scope>NUCLEOTIDE SEQUENCE [LARGE SCALE GENOMIC DNA]</scope>
    <source>
        <strain evidence="3 4">DSM 44230</strain>
    </source>
</reference>
<protein>
    <submittedName>
        <fullName evidence="3">Uncharacterized protein</fullName>
    </submittedName>
</protein>
<keyword evidence="2" id="KW-0472">Membrane</keyword>
<evidence type="ECO:0000256" key="1">
    <source>
        <dbReference type="SAM" id="MobiDB-lite"/>
    </source>
</evidence>
<dbReference type="EMBL" id="JACHMH010000001">
    <property type="protein sequence ID" value="MBB4674680.1"/>
    <property type="molecule type" value="Genomic_DNA"/>
</dbReference>
<proteinExistence type="predicted"/>